<dbReference type="PANTHER" id="PTHR30373">
    <property type="entry name" value="UPF0603 PROTEIN YGCG"/>
    <property type="match status" value="1"/>
</dbReference>
<organism evidence="4 5">
    <name type="scientific">Leptolyngbya cf. ectocarpi LEGE 11479</name>
    <dbReference type="NCBI Taxonomy" id="1828722"/>
    <lineage>
        <taxon>Bacteria</taxon>
        <taxon>Bacillati</taxon>
        <taxon>Cyanobacteriota</taxon>
        <taxon>Cyanophyceae</taxon>
        <taxon>Leptolyngbyales</taxon>
        <taxon>Leptolyngbyaceae</taxon>
        <taxon>Leptolyngbya group</taxon>
        <taxon>Leptolyngbya</taxon>
    </lineage>
</organism>
<proteinExistence type="predicted"/>
<dbReference type="RefSeq" id="WP_193992810.1">
    <property type="nucleotide sequence ID" value="NZ_JADEXP010000060.1"/>
</dbReference>
<dbReference type="AlphaFoldDB" id="A0A928X2U1"/>
<keyword evidence="1" id="KW-0812">Transmembrane</keyword>
<dbReference type="Gene3D" id="3.10.310.50">
    <property type="match status" value="1"/>
</dbReference>
<keyword evidence="5" id="KW-1185">Reference proteome</keyword>
<dbReference type="NCBIfam" id="NF047379">
    <property type="entry name" value="photo_II_Psb32"/>
    <property type="match status" value="1"/>
</dbReference>
<evidence type="ECO:0000313" key="5">
    <source>
        <dbReference type="Proteomes" id="UP000615026"/>
    </source>
</evidence>
<dbReference type="Pfam" id="PF04536">
    <property type="entry name" value="TPM_phosphatase"/>
    <property type="match status" value="1"/>
</dbReference>
<accession>A0A928X2U1</accession>
<evidence type="ECO:0000256" key="2">
    <source>
        <dbReference type="SAM" id="SignalP"/>
    </source>
</evidence>
<dbReference type="PANTHER" id="PTHR30373:SF2">
    <property type="entry name" value="UPF0603 PROTEIN YGCG"/>
    <property type="match status" value="1"/>
</dbReference>
<feature type="domain" description="TPM" evidence="3">
    <location>
        <begin position="48"/>
        <end position="173"/>
    </location>
</feature>
<evidence type="ECO:0000259" key="3">
    <source>
        <dbReference type="Pfam" id="PF04536"/>
    </source>
</evidence>
<dbReference type="InterPro" id="IPR007621">
    <property type="entry name" value="TPM_dom"/>
</dbReference>
<evidence type="ECO:0000313" key="4">
    <source>
        <dbReference type="EMBL" id="MBE9066830.1"/>
    </source>
</evidence>
<feature type="chain" id="PRO_5037229019" evidence="2">
    <location>
        <begin position="33"/>
        <end position="236"/>
    </location>
</feature>
<protein>
    <submittedName>
        <fullName evidence="4">TPM domain-containing protein</fullName>
    </submittedName>
</protein>
<evidence type="ECO:0000256" key="1">
    <source>
        <dbReference type="SAM" id="Phobius"/>
    </source>
</evidence>
<feature type="signal peptide" evidence="2">
    <location>
        <begin position="1"/>
        <end position="32"/>
    </location>
</feature>
<comment type="caution">
    <text evidence="4">The sequence shown here is derived from an EMBL/GenBank/DDBJ whole genome shotgun (WGS) entry which is preliminary data.</text>
</comment>
<keyword evidence="2" id="KW-0732">Signal</keyword>
<dbReference type="EMBL" id="JADEXP010000060">
    <property type="protein sequence ID" value="MBE9066830.1"/>
    <property type="molecule type" value="Genomic_DNA"/>
</dbReference>
<feature type="transmembrane region" description="Helical" evidence="1">
    <location>
        <begin position="211"/>
        <end position="231"/>
    </location>
</feature>
<reference evidence="4" key="1">
    <citation type="submission" date="2020-10" db="EMBL/GenBank/DDBJ databases">
        <authorList>
            <person name="Castelo-Branco R."/>
            <person name="Eusebio N."/>
            <person name="Adriana R."/>
            <person name="Vieira A."/>
            <person name="Brugerolle De Fraissinette N."/>
            <person name="Rezende De Castro R."/>
            <person name="Schneider M.P."/>
            <person name="Vasconcelos V."/>
            <person name="Leao P.N."/>
        </authorList>
    </citation>
    <scope>NUCLEOTIDE SEQUENCE</scope>
    <source>
        <strain evidence="4">LEGE 11479</strain>
    </source>
</reference>
<keyword evidence="1" id="KW-0472">Membrane</keyword>
<sequence>MLLSSILRRCRWIAVVAIALAVNLTMATPAHATGVYDMPLNASEDAWVLDDANQITRLNEINLNKALKNLAAETGQDVRYVTIHRLDYGETAQSFAEQLFTRWFPTAEAGANQTVVVLDDVTNNIGLKSGEETAALLPADIADSITQETMKAPLLKNNSYNRAFGDATERLAAVLAGEPDPGPPIIGETINIEGTFATAEETEENRTSSTWVVVVLLILATVIPMATYYWYLSIGG</sequence>
<name>A0A928X2U1_LEPEC</name>
<gene>
    <name evidence="4" type="ORF">IQ260_09210</name>
</gene>
<keyword evidence="1" id="KW-1133">Transmembrane helix</keyword>
<dbReference type="Proteomes" id="UP000615026">
    <property type="component" value="Unassembled WGS sequence"/>
</dbReference>